<dbReference type="EMBL" id="CP011454">
    <property type="protein sequence ID" value="AMW04731.1"/>
    <property type="molecule type" value="Genomic_DNA"/>
</dbReference>
<keyword evidence="2" id="KW-1185">Reference proteome</keyword>
<dbReference type="KEGG" id="gph:GEMMAAP_07520"/>
<protein>
    <recommendedName>
        <fullName evidence="3">DUF4403 family protein</fullName>
    </recommendedName>
</protein>
<dbReference type="eggNOG" id="ENOG50301VW">
    <property type="taxonomic scope" value="Bacteria"/>
</dbReference>
<dbReference type="STRING" id="1379270.GEMMAAP_07520"/>
<evidence type="ECO:0000313" key="1">
    <source>
        <dbReference type="EMBL" id="AMW04731.1"/>
    </source>
</evidence>
<organism evidence="1 2">
    <name type="scientific">Gemmatimonas phototrophica</name>
    <dbReference type="NCBI Taxonomy" id="1379270"/>
    <lineage>
        <taxon>Bacteria</taxon>
        <taxon>Pseudomonadati</taxon>
        <taxon>Gemmatimonadota</taxon>
        <taxon>Gemmatimonadia</taxon>
        <taxon>Gemmatimonadales</taxon>
        <taxon>Gemmatimonadaceae</taxon>
        <taxon>Gemmatimonas</taxon>
    </lineage>
</organism>
<reference evidence="1 2" key="1">
    <citation type="journal article" date="2014" name="Proc. Natl. Acad. Sci. U.S.A.">
        <title>Functional type 2 photosynthetic reaction centers found in the rare bacterial phylum Gemmatimonadetes.</title>
        <authorList>
            <person name="Zeng Y."/>
            <person name="Feng F."/>
            <person name="Medova H."/>
            <person name="Dean J."/>
            <person name="Koblizek M."/>
        </authorList>
    </citation>
    <scope>NUCLEOTIDE SEQUENCE [LARGE SCALE GENOMIC DNA]</scope>
    <source>
        <strain evidence="1 2">AP64</strain>
    </source>
</reference>
<accession>A0A143BJM1</accession>
<dbReference type="Proteomes" id="UP000076404">
    <property type="component" value="Chromosome"/>
</dbReference>
<sequence>MNAGLAIVPVQVTYVLRALRPTLDSIFPVRDSLSAARCANAAGLVCHQYVYRRDPLQLRGEGNRLFITTELAFRARLGVVGGARVASCGYDPEAMRRASLAMSTALYWRRDWRIGAQDSRLAATLRDPCLVTAFGVNATRTLQNVVDRQLETFAADADTAIPVAADFRPLADSLWRSFLEPTALDSLNSLWLLLEPEAVRVTPFVGNGINITTTMVLYARPRVVAGSKPVVRPRPLPALALGQAPRDFTVPVTVELPFAEMARRATQLLAEETAQQSVKIDSVFVRGAGDTVLVDLAVSGALRGRLGLTSRLRWDATARELRLDDLDWTLQSRGALSRVKTTLATPLVALAVRRATSGGRVPLGAQLDSVRAELLFKLNGTLAPGVVMGSSVRDVQILQVSTTASAIVVRALLTGQSGVWIQ</sequence>
<dbReference type="OrthoDB" id="9771487at2"/>
<evidence type="ECO:0000313" key="2">
    <source>
        <dbReference type="Proteomes" id="UP000076404"/>
    </source>
</evidence>
<dbReference type="Pfam" id="PF14356">
    <property type="entry name" value="DUF4403"/>
    <property type="match status" value="1"/>
</dbReference>
<reference evidence="1 2" key="2">
    <citation type="journal article" date="2016" name="Environ. Microbiol. Rep.">
        <title>Metagenomic evidence for the presence of phototrophic Gemmatimonadetes bacteria in diverse environments.</title>
        <authorList>
            <person name="Zeng Y."/>
            <person name="Baumbach J."/>
            <person name="Barbosa E.G."/>
            <person name="Azevedo V."/>
            <person name="Zhang C."/>
            <person name="Koblizek M."/>
        </authorList>
    </citation>
    <scope>NUCLEOTIDE SEQUENCE [LARGE SCALE GENOMIC DNA]</scope>
    <source>
        <strain evidence="1 2">AP64</strain>
    </source>
</reference>
<evidence type="ECO:0008006" key="3">
    <source>
        <dbReference type="Google" id="ProtNLM"/>
    </source>
</evidence>
<dbReference type="RefSeq" id="WP_026850486.1">
    <property type="nucleotide sequence ID" value="NZ_CP011454.1"/>
</dbReference>
<dbReference type="AlphaFoldDB" id="A0A143BJM1"/>
<gene>
    <name evidence="1" type="ORF">GEMMAAP_07520</name>
</gene>
<name>A0A143BJM1_9BACT</name>
<dbReference type="InterPro" id="IPR025515">
    <property type="entry name" value="DUF4403"/>
</dbReference>
<proteinExistence type="predicted"/>